<dbReference type="InterPro" id="IPR011330">
    <property type="entry name" value="Glyco_hydro/deAcase_b/a-brl"/>
</dbReference>
<protein>
    <submittedName>
        <fullName evidence="3">Polysaccharide deacetylase family protein</fullName>
    </submittedName>
</protein>
<evidence type="ECO:0000256" key="1">
    <source>
        <dbReference type="SAM" id="MobiDB-lite"/>
    </source>
</evidence>
<gene>
    <name evidence="3" type="ORF">C7M71_014040</name>
</gene>
<dbReference type="PANTHER" id="PTHR10587">
    <property type="entry name" value="GLYCOSYL TRANSFERASE-RELATED"/>
    <property type="match status" value="1"/>
</dbReference>
<reference evidence="4" key="1">
    <citation type="submission" date="2018-07" db="EMBL/GenBank/DDBJ databases">
        <title>Streptacidiphilus bronchialis DSM 106435 chromosome.</title>
        <authorList>
            <person name="Batra D."/>
            <person name="Gulvik C.A."/>
        </authorList>
    </citation>
    <scope>NUCLEOTIDE SEQUENCE [LARGE SCALE GENOMIC DNA]</scope>
    <source>
        <strain evidence="4">DSM 106435</strain>
    </source>
</reference>
<dbReference type="InterPro" id="IPR050248">
    <property type="entry name" value="Polysacc_deacetylase_ArnD"/>
</dbReference>
<dbReference type="PANTHER" id="PTHR10587:SF137">
    <property type="entry name" value="4-DEOXY-4-FORMAMIDO-L-ARABINOSE-PHOSPHOUNDECAPRENOL DEFORMYLASE ARND-RELATED"/>
    <property type="match status" value="1"/>
</dbReference>
<dbReference type="InterPro" id="IPR002509">
    <property type="entry name" value="NODB_dom"/>
</dbReference>
<keyword evidence="4" id="KW-1185">Reference proteome</keyword>
<dbReference type="Gene3D" id="3.20.20.370">
    <property type="entry name" value="Glycoside hydrolase/deacetylase"/>
    <property type="match status" value="1"/>
</dbReference>
<dbReference type="GO" id="GO:0016810">
    <property type="term" value="F:hydrolase activity, acting on carbon-nitrogen (but not peptide) bonds"/>
    <property type="evidence" value="ECO:0007669"/>
    <property type="project" value="InterPro"/>
</dbReference>
<evidence type="ECO:0000313" key="4">
    <source>
        <dbReference type="Proteomes" id="UP000249340"/>
    </source>
</evidence>
<dbReference type="CDD" id="cd10917">
    <property type="entry name" value="CE4_NodB_like_6s_7s"/>
    <property type="match status" value="1"/>
</dbReference>
<dbReference type="Proteomes" id="UP000249340">
    <property type="component" value="Chromosome"/>
</dbReference>
<evidence type="ECO:0000313" key="3">
    <source>
        <dbReference type="EMBL" id="AXI81401.1"/>
    </source>
</evidence>
<evidence type="ECO:0000259" key="2">
    <source>
        <dbReference type="PROSITE" id="PS51677"/>
    </source>
</evidence>
<organism evidence="3 4">
    <name type="scientific">Peterkaempfera bronchialis</name>
    <dbReference type="NCBI Taxonomy" id="2126346"/>
    <lineage>
        <taxon>Bacteria</taxon>
        <taxon>Bacillati</taxon>
        <taxon>Actinomycetota</taxon>
        <taxon>Actinomycetes</taxon>
        <taxon>Kitasatosporales</taxon>
        <taxon>Streptomycetaceae</taxon>
        <taxon>Peterkaempfera</taxon>
    </lineage>
</organism>
<dbReference type="Pfam" id="PF01522">
    <property type="entry name" value="Polysacc_deac_1"/>
    <property type="match status" value="1"/>
</dbReference>
<dbReference type="SUPFAM" id="SSF88713">
    <property type="entry name" value="Glycoside hydrolase/deacetylase"/>
    <property type="match status" value="1"/>
</dbReference>
<feature type="region of interest" description="Disordered" evidence="1">
    <location>
        <begin position="64"/>
        <end position="87"/>
    </location>
</feature>
<name>A0A345T5Z6_9ACTN</name>
<feature type="domain" description="NodB homology" evidence="2">
    <location>
        <begin position="102"/>
        <end position="285"/>
    </location>
</feature>
<dbReference type="AlphaFoldDB" id="A0A345T5Z6"/>
<accession>A0A345T5Z6</accession>
<dbReference type="KEGG" id="stri:C7M71_014040"/>
<proteinExistence type="predicted"/>
<sequence>MRLSGWKAPGDGVRGGESGAAQVRIGRGVAAVLAAAGLALSLAACGTSGDGSAEAAGGRIPAGRATQQHDRVPPPPLSPTSKPTPATTVGREIQHTLEDGGRSVGLTFDDGPDPNWTPQVLALLKQHHAKAVFCMIGPNAAAHPDLVRQVVAEGHRLCDHSVHHNERQSSRSDAYNRHEVLDAQRDIAAAAGPGAKLWYYRAPGGDFTPAIRAVAADHGLRPLGWQVDSEDWRRPGSDAILGTVLSQLKPGRIVLMHDGGGDRAQTVAALRRLLDRLDSEGYTYSFPRR</sequence>
<dbReference type="OrthoDB" id="9763050at2"/>
<dbReference type="PROSITE" id="PS51677">
    <property type="entry name" value="NODB"/>
    <property type="match status" value="1"/>
</dbReference>
<dbReference type="EMBL" id="CP031264">
    <property type="protein sequence ID" value="AXI81401.1"/>
    <property type="molecule type" value="Genomic_DNA"/>
</dbReference>
<dbReference type="GO" id="GO:0005975">
    <property type="term" value="P:carbohydrate metabolic process"/>
    <property type="evidence" value="ECO:0007669"/>
    <property type="project" value="InterPro"/>
</dbReference>